<evidence type="ECO:0000313" key="4">
    <source>
        <dbReference type="Proteomes" id="UP000017861"/>
    </source>
</evidence>
<keyword evidence="2" id="KW-0472">Membrane</keyword>
<keyword evidence="2" id="KW-0812">Transmembrane</keyword>
<evidence type="ECO:0000256" key="1">
    <source>
        <dbReference type="SAM" id="MobiDB-lite"/>
    </source>
</evidence>
<dbReference type="Proteomes" id="UP000017861">
    <property type="component" value="Unassembled WGS sequence"/>
</dbReference>
<evidence type="ECO:0000256" key="2">
    <source>
        <dbReference type="SAM" id="Phobius"/>
    </source>
</evidence>
<name>V5B538_TRYCR</name>
<comment type="caution">
    <text evidence="3">The sequence shown here is derived from an EMBL/GenBank/DDBJ whole genome shotgun (WGS) entry which is preliminary data.</text>
</comment>
<sequence>MHRGHPRRSSSHRQHNEQRHTHSRNGPAPHTVPAARTRTHRTPHPPTHTGINRAVVVRRSRTVDHSSCLSNPFLNMANPDTQFRYFVILLLLILILQLTPNTLKR</sequence>
<protein>
    <submittedName>
        <fullName evidence="3">Uncharacterized protein</fullName>
    </submittedName>
</protein>
<proteinExistence type="predicted"/>
<organism evidence="3 4">
    <name type="scientific">Trypanosoma cruzi Dm28c</name>
    <dbReference type="NCBI Taxonomy" id="1416333"/>
    <lineage>
        <taxon>Eukaryota</taxon>
        <taxon>Discoba</taxon>
        <taxon>Euglenozoa</taxon>
        <taxon>Kinetoplastea</taxon>
        <taxon>Metakinetoplastina</taxon>
        <taxon>Trypanosomatida</taxon>
        <taxon>Trypanosomatidae</taxon>
        <taxon>Trypanosoma</taxon>
        <taxon>Schizotrypanum</taxon>
    </lineage>
</organism>
<dbReference type="EMBL" id="AYLP01000165">
    <property type="protein sequence ID" value="ESS62719.1"/>
    <property type="molecule type" value="Genomic_DNA"/>
</dbReference>
<feature type="transmembrane region" description="Helical" evidence="2">
    <location>
        <begin position="83"/>
        <end position="100"/>
    </location>
</feature>
<feature type="region of interest" description="Disordered" evidence="1">
    <location>
        <begin position="1"/>
        <end position="52"/>
    </location>
</feature>
<keyword evidence="2" id="KW-1133">Transmembrane helix</keyword>
<accession>V5B538</accession>
<gene>
    <name evidence="3" type="ORF">TCDM_09590</name>
</gene>
<reference evidence="3 4" key="1">
    <citation type="journal article" date="2014" name="Genome Announc.">
        <title>Trypanosoma cruzi Clone Dm28c Draft Genome Sequence.</title>
        <authorList>
            <person name="Grisard E.C."/>
            <person name="Teixeira S.M."/>
            <person name="de Almeida L.G."/>
            <person name="Stoco P.H."/>
            <person name="Gerber A.L."/>
            <person name="Talavera-Lopez C."/>
            <person name="Lima O.C."/>
            <person name="Andersson B."/>
            <person name="de Vasconcelos A.T."/>
        </authorList>
    </citation>
    <scope>NUCLEOTIDE SEQUENCE [LARGE SCALE GENOMIC DNA]</scope>
    <source>
        <strain evidence="3 4">Dm28c</strain>
    </source>
</reference>
<evidence type="ECO:0000313" key="3">
    <source>
        <dbReference type="EMBL" id="ESS62719.1"/>
    </source>
</evidence>
<feature type="compositionally biased region" description="Basic residues" evidence="1">
    <location>
        <begin position="1"/>
        <end position="13"/>
    </location>
</feature>
<dbReference type="AlphaFoldDB" id="V5B538"/>
<dbReference type="VEuPathDB" id="TriTrypDB:TCDM_09590"/>